<dbReference type="EMBL" id="JACIDS010000002">
    <property type="protein sequence ID" value="MBB3930125.1"/>
    <property type="molecule type" value="Genomic_DNA"/>
</dbReference>
<comment type="caution">
    <text evidence="2">The sequence shown here is derived from an EMBL/GenBank/DDBJ whole genome shotgun (WGS) entry which is preliminary data.</text>
</comment>
<keyword evidence="3" id="KW-1185">Reference proteome</keyword>
<keyword evidence="1" id="KW-1133">Transmembrane helix</keyword>
<dbReference type="AlphaFoldDB" id="A0A840ANM2"/>
<sequence>MDFLLPVPAVFAVLACHWMGLFIIRVSFTASLGRLGPRSAWGQDLSLGIVILLLVAWLFVDVALCAAILALTQDGLRFGEAFLFAIACFTTLGASAPARTDFWALAGPLIAMCGIFIFGWTTSFLIDCTHAVREMRHVSRHQDGGKH</sequence>
<evidence type="ECO:0008006" key="4">
    <source>
        <dbReference type="Google" id="ProtNLM"/>
    </source>
</evidence>
<feature type="transmembrane region" description="Helical" evidence="1">
    <location>
        <begin position="7"/>
        <end position="28"/>
    </location>
</feature>
<reference evidence="2 3" key="1">
    <citation type="submission" date="2020-08" db="EMBL/GenBank/DDBJ databases">
        <title>Genomic Encyclopedia of Type Strains, Phase IV (KMG-IV): sequencing the most valuable type-strain genomes for metagenomic binning, comparative biology and taxonomic classification.</title>
        <authorList>
            <person name="Goeker M."/>
        </authorList>
    </citation>
    <scope>NUCLEOTIDE SEQUENCE [LARGE SCALE GENOMIC DNA]</scope>
    <source>
        <strain evidence="2 3">DSM 25966</strain>
    </source>
</reference>
<keyword evidence="1" id="KW-0812">Transmembrane</keyword>
<feature type="transmembrane region" description="Helical" evidence="1">
    <location>
        <begin position="78"/>
        <end position="96"/>
    </location>
</feature>
<dbReference type="SUPFAM" id="SSF81324">
    <property type="entry name" value="Voltage-gated potassium channels"/>
    <property type="match status" value="1"/>
</dbReference>
<name>A0A840ANM2_9HYPH</name>
<accession>A0A840ANM2</accession>
<evidence type="ECO:0000313" key="2">
    <source>
        <dbReference type="EMBL" id="MBB3930125.1"/>
    </source>
</evidence>
<dbReference type="Proteomes" id="UP000553963">
    <property type="component" value="Unassembled WGS sequence"/>
</dbReference>
<keyword evidence="1" id="KW-0472">Membrane</keyword>
<evidence type="ECO:0000256" key="1">
    <source>
        <dbReference type="SAM" id="Phobius"/>
    </source>
</evidence>
<evidence type="ECO:0000313" key="3">
    <source>
        <dbReference type="Proteomes" id="UP000553963"/>
    </source>
</evidence>
<proteinExistence type="predicted"/>
<protein>
    <recommendedName>
        <fullName evidence="4">Potassium channel domain-containing protein</fullName>
    </recommendedName>
</protein>
<dbReference type="RefSeq" id="WP_183397814.1">
    <property type="nucleotide sequence ID" value="NZ_JACIDS010000002.1"/>
</dbReference>
<organism evidence="2 3">
    <name type="scientific">Kaistia hirudinis</name>
    <dbReference type="NCBI Taxonomy" id="1293440"/>
    <lineage>
        <taxon>Bacteria</taxon>
        <taxon>Pseudomonadati</taxon>
        <taxon>Pseudomonadota</taxon>
        <taxon>Alphaproteobacteria</taxon>
        <taxon>Hyphomicrobiales</taxon>
        <taxon>Kaistiaceae</taxon>
        <taxon>Kaistia</taxon>
    </lineage>
</organism>
<feature type="transmembrane region" description="Helical" evidence="1">
    <location>
        <begin position="102"/>
        <end position="126"/>
    </location>
</feature>
<feature type="transmembrane region" description="Helical" evidence="1">
    <location>
        <begin position="48"/>
        <end position="71"/>
    </location>
</feature>
<gene>
    <name evidence="2" type="ORF">GGR25_001164</name>
</gene>